<evidence type="ECO:0000313" key="2">
    <source>
        <dbReference type="Proteomes" id="UP000663937"/>
    </source>
</evidence>
<name>A0A8A4ZMR8_9MICO</name>
<dbReference type="RefSeq" id="WP_227425236.1">
    <property type="nucleotide sequence ID" value="NZ_CP071868.1"/>
</dbReference>
<dbReference type="EMBL" id="CP071868">
    <property type="protein sequence ID" value="QTE30858.1"/>
    <property type="molecule type" value="Genomic_DNA"/>
</dbReference>
<keyword evidence="2" id="KW-1185">Reference proteome</keyword>
<dbReference type="Proteomes" id="UP000663937">
    <property type="component" value="Chromosome"/>
</dbReference>
<accession>A0A8A4ZMR8</accession>
<dbReference type="AlphaFoldDB" id="A0A8A4ZMR8"/>
<evidence type="ECO:0000313" key="1">
    <source>
        <dbReference type="EMBL" id="QTE30858.1"/>
    </source>
</evidence>
<reference evidence="1" key="1">
    <citation type="submission" date="2021-03" db="EMBL/GenBank/DDBJ databases">
        <title>Pengzhenrongella sicca gen. nov., sp. nov., a new member of suborder Micrococcineae isolated from High-Arctic tundra soil.</title>
        <authorList>
            <person name="Peng F."/>
        </authorList>
    </citation>
    <scope>NUCLEOTIDE SEQUENCE</scope>
    <source>
        <strain evidence="1">LRZ-2</strain>
    </source>
</reference>
<organism evidence="1 2">
    <name type="scientific">Pengzhenrongella sicca</name>
    <dbReference type="NCBI Taxonomy" id="2819238"/>
    <lineage>
        <taxon>Bacteria</taxon>
        <taxon>Bacillati</taxon>
        <taxon>Actinomycetota</taxon>
        <taxon>Actinomycetes</taxon>
        <taxon>Micrococcales</taxon>
        <taxon>Pengzhenrongella</taxon>
    </lineage>
</organism>
<sequence>MLFWRARAKTVATLDKYEDEIRARTLLWLGLEPTGITRRTDGVHIHFRTEWGTLERWIEARDQLIADTVHADDQHKLCLPAAIAEQGAVSTYDVRLDPLIGDAAPRAFAQRIQKWTEVEQSRGIDASELRAKWIIDRIEPILPR</sequence>
<dbReference type="KEGG" id="psic:J4E96_07995"/>
<protein>
    <submittedName>
        <fullName evidence="1">Uncharacterized protein</fullName>
    </submittedName>
</protein>
<gene>
    <name evidence="1" type="ORF">J4E96_07995</name>
</gene>
<proteinExistence type="predicted"/>